<reference evidence="6" key="1">
    <citation type="journal article" date="2011" name="MBio">
        <title>Novel metabolic attributes of the genus Cyanothece, comprising a group of unicellular nitrogen-fixing Cyanobacteria.</title>
        <authorList>
            <person name="Bandyopadhyay A."/>
            <person name="Elvitigala T."/>
            <person name="Welsh E."/>
            <person name="Stockel J."/>
            <person name="Liberton M."/>
            <person name="Min H."/>
            <person name="Sherman L.A."/>
            <person name="Pakrasi H.B."/>
        </authorList>
    </citation>
    <scope>NUCLEOTIDE SEQUENCE [LARGE SCALE GENOMIC DNA]</scope>
    <source>
        <strain evidence="6">PCC 7424</strain>
    </source>
</reference>
<evidence type="ECO:0000259" key="3">
    <source>
        <dbReference type="Pfam" id="PF09822"/>
    </source>
</evidence>
<dbReference type="HOGENOM" id="CLU_018716_0_0_3"/>
<feature type="domain" description="DUF7088" evidence="4">
    <location>
        <begin position="101"/>
        <end position="192"/>
    </location>
</feature>
<dbReference type="KEGG" id="cyc:PCC7424_4389"/>
<dbReference type="SUPFAM" id="SSF52317">
    <property type="entry name" value="Class I glutamine amidotransferase-like"/>
    <property type="match status" value="1"/>
</dbReference>
<dbReference type="InterPro" id="IPR029062">
    <property type="entry name" value="Class_I_gatase-like"/>
</dbReference>
<feature type="compositionally biased region" description="Pro residues" evidence="1">
    <location>
        <begin position="564"/>
        <end position="584"/>
    </location>
</feature>
<dbReference type="PANTHER" id="PTHR24216">
    <property type="entry name" value="PAXILLIN-RELATED"/>
    <property type="match status" value="1"/>
</dbReference>
<gene>
    <name evidence="5" type="ordered locus">PCC7424_4389</name>
</gene>
<dbReference type="PANTHER" id="PTHR24216:SF65">
    <property type="entry name" value="PAXILLIN-LIKE PROTEIN 1"/>
    <property type="match status" value="1"/>
</dbReference>
<keyword evidence="2" id="KW-0812">Transmembrane</keyword>
<feature type="region of interest" description="Disordered" evidence="1">
    <location>
        <begin position="421"/>
        <end position="613"/>
    </location>
</feature>
<feature type="transmembrane region" description="Helical" evidence="2">
    <location>
        <begin position="68"/>
        <end position="90"/>
    </location>
</feature>
<feature type="transmembrane region" description="Helical" evidence="2">
    <location>
        <begin position="32"/>
        <end position="56"/>
    </location>
</feature>
<proteinExistence type="predicted"/>
<evidence type="ECO:0000313" key="5">
    <source>
        <dbReference type="EMBL" id="ACK72753.1"/>
    </source>
</evidence>
<dbReference type="RefSeq" id="WP_015956337.1">
    <property type="nucleotide sequence ID" value="NC_011729.1"/>
</dbReference>
<keyword evidence="2" id="KW-1133">Transmembrane helix</keyword>
<protein>
    <submittedName>
        <fullName evidence="5">Uncharacterized protein</fullName>
    </submittedName>
</protein>
<name>B7K8Y4_GLOC7</name>
<dbReference type="Pfam" id="PF09822">
    <property type="entry name" value="ABC_transp_aux"/>
    <property type="match status" value="1"/>
</dbReference>
<dbReference type="EMBL" id="CP001291">
    <property type="protein sequence ID" value="ACK72753.1"/>
    <property type="molecule type" value="Genomic_DNA"/>
</dbReference>
<keyword evidence="6" id="KW-1185">Reference proteome</keyword>
<evidence type="ECO:0000313" key="6">
    <source>
        <dbReference type="Proteomes" id="UP000002384"/>
    </source>
</evidence>
<keyword evidence="2" id="KW-0472">Membrane</keyword>
<feature type="compositionally biased region" description="Polar residues" evidence="1">
    <location>
        <begin position="456"/>
        <end position="476"/>
    </location>
</feature>
<dbReference type="Pfam" id="PF23357">
    <property type="entry name" value="DUF7088"/>
    <property type="match status" value="1"/>
</dbReference>
<evidence type="ECO:0000256" key="2">
    <source>
        <dbReference type="SAM" id="Phobius"/>
    </source>
</evidence>
<evidence type="ECO:0000256" key="1">
    <source>
        <dbReference type="SAM" id="MobiDB-lite"/>
    </source>
</evidence>
<feature type="domain" description="ABC-type uncharacterised transport system" evidence="3">
    <location>
        <begin position="216"/>
        <end position="428"/>
    </location>
</feature>
<sequence>MKLKKLLKYLFIPGLTLIAAGITIRLSDANLLTLGTGLLVAGGVILIIWLGFLLISAQGFWGKRSTQVGTNAAISTLSVIAILGIINFLAVRYSTKIDLTENKIYTLSPQSQEIVKSLKEPVKLWLFDNAPSSLDKELLENYRRYNSNFEYEYVNPDQNPGLVRQVGAKSLGDVYLQYRDKKQLVQTLIAFGNKELLSEIKLTNSIEKILRDRTLTVYFLQGHGEHPLDSVEGGLSEAVASLRDKGYKVEPLNLVQRSEIPKDADVIVIAGPKQDLFPQEVETLKNYAAQGGSLFILLDPTVNAGLTPLLEQWGVKLDERIVIDGSGAGQLVGLGPATPLITNYGNHPITKDFQNEMSFYPLARPIDTLEKKGVEATALLLANEQMWAESDLTSDQIAFDETQDISGPFEIGVALTRAFTPAATTPKTDTPKPSPSPTSPEKQPTTEVKPSPSPTSPEKQPTTEVKPSPSPISVQEKSPIEIKPSPSAEEKQQTKQTQKQTEPTPIPDLQIPQTPAPASSPPSNLIDPEQEILDPTSPNSPTPSPSVNREPQKEQQKQVNPSPASSPTPTPKPSPTVSPSPTPKASPQQKQETEVKPSPTPTPTPPKESQPEKEIEARMVVIGNSVFATNGAFEQQLNGDVFLNSVQWLASGDEQPLSIRPREPENRRIVLSKVQASSIFWLSIVVFPLLGFLLAGITWWRRR</sequence>
<feature type="compositionally biased region" description="Pro residues" evidence="1">
    <location>
        <begin position="598"/>
        <end position="608"/>
    </location>
</feature>
<accession>B7K8Y4</accession>
<dbReference type="InterPro" id="IPR055396">
    <property type="entry name" value="DUF7088"/>
</dbReference>
<organism evidence="5 6">
    <name type="scientific">Gloeothece citriformis (strain PCC 7424)</name>
    <name type="common">Cyanothece sp. (strain PCC 7424)</name>
    <dbReference type="NCBI Taxonomy" id="65393"/>
    <lineage>
        <taxon>Bacteria</taxon>
        <taxon>Bacillati</taxon>
        <taxon>Cyanobacteriota</taxon>
        <taxon>Cyanophyceae</taxon>
        <taxon>Oscillatoriophycideae</taxon>
        <taxon>Chroococcales</taxon>
        <taxon>Aphanothecaceae</taxon>
        <taxon>Gloeothece</taxon>
        <taxon>Gloeothece citriformis</taxon>
    </lineage>
</organism>
<evidence type="ECO:0000259" key="4">
    <source>
        <dbReference type="Pfam" id="PF23357"/>
    </source>
</evidence>
<dbReference type="eggNOG" id="COG3225">
    <property type="taxonomic scope" value="Bacteria"/>
</dbReference>
<dbReference type="AlphaFoldDB" id="B7K8Y4"/>
<feature type="transmembrane region" description="Helical" evidence="2">
    <location>
        <begin position="679"/>
        <end position="700"/>
    </location>
</feature>
<dbReference type="STRING" id="65393.PCC7424_4389"/>
<dbReference type="Proteomes" id="UP000002384">
    <property type="component" value="Chromosome"/>
</dbReference>
<dbReference type="OrthoDB" id="501439at2"/>
<dbReference type="InterPro" id="IPR019196">
    <property type="entry name" value="ABC_transp_unknown"/>
</dbReference>
<feature type="transmembrane region" description="Helical" evidence="2">
    <location>
        <begin position="7"/>
        <end position="26"/>
    </location>
</feature>